<evidence type="ECO:0000313" key="3">
    <source>
        <dbReference type="Proteomes" id="UP001501358"/>
    </source>
</evidence>
<accession>A0ABP5Z1J3</accession>
<gene>
    <name evidence="2" type="ORF">GCM10010406_28630</name>
</gene>
<reference evidence="3" key="1">
    <citation type="journal article" date="2019" name="Int. J. Syst. Evol. Microbiol.">
        <title>The Global Catalogue of Microorganisms (GCM) 10K type strain sequencing project: providing services to taxonomists for standard genome sequencing and annotation.</title>
        <authorList>
            <consortium name="The Broad Institute Genomics Platform"/>
            <consortium name="The Broad Institute Genome Sequencing Center for Infectious Disease"/>
            <person name="Wu L."/>
            <person name="Ma J."/>
        </authorList>
    </citation>
    <scope>NUCLEOTIDE SEQUENCE [LARGE SCALE GENOMIC DNA]</scope>
    <source>
        <strain evidence="3">JCM 6307</strain>
    </source>
</reference>
<evidence type="ECO:0000313" key="2">
    <source>
        <dbReference type="EMBL" id="GAA2490788.1"/>
    </source>
</evidence>
<feature type="region of interest" description="Disordered" evidence="1">
    <location>
        <begin position="1"/>
        <end position="83"/>
    </location>
</feature>
<keyword evidence="3" id="KW-1185">Reference proteome</keyword>
<feature type="compositionally biased region" description="Polar residues" evidence="1">
    <location>
        <begin position="66"/>
        <end position="75"/>
    </location>
</feature>
<dbReference type="Proteomes" id="UP001501358">
    <property type="component" value="Unassembled WGS sequence"/>
</dbReference>
<evidence type="ECO:0000256" key="1">
    <source>
        <dbReference type="SAM" id="MobiDB-lite"/>
    </source>
</evidence>
<comment type="caution">
    <text evidence="2">The sequence shown here is derived from an EMBL/GenBank/DDBJ whole genome shotgun (WGS) entry which is preliminary data.</text>
</comment>
<protein>
    <submittedName>
        <fullName evidence="2">Uncharacterized protein</fullName>
    </submittedName>
</protein>
<organism evidence="2 3">
    <name type="scientific">Streptomyces thermolineatus</name>
    <dbReference type="NCBI Taxonomy" id="44033"/>
    <lineage>
        <taxon>Bacteria</taxon>
        <taxon>Bacillati</taxon>
        <taxon>Actinomycetota</taxon>
        <taxon>Actinomycetes</taxon>
        <taxon>Kitasatosporales</taxon>
        <taxon>Streptomycetaceae</taxon>
        <taxon>Streptomyces</taxon>
    </lineage>
</organism>
<feature type="compositionally biased region" description="Basic residues" evidence="1">
    <location>
        <begin position="1"/>
        <end position="24"/>
    </location>
</feature>
<proteinExistence type="predicted"/>
<name>A0ABP5Z1J3_9ACTN</name>
<dbReference type="EMBL" id="BAAATA010000014">
    <property type="protein sequence ID" value="GAA2490788.1"/>
    <property type="molecule type" value="Genomic_DNA"/>
</dbReference>
<sequence>MDNRSPVRRNRRSGRGRSRPRGKPFPRTDHCSGPLRRAAATIGNTPRRGTRKAPPVAPAGPREKTTVGQTRTPNMNGMLLIDS</sequence>